<dbReference type="InterPro" id="IPR056647">
    <property type="entry name" value="DUF7745"/>
</dbReference>
<evidence type="ECO:0000256" key="1">
    <source>
        <dbReference type="SAM" id="Coils"/>
    </source>
</evidence>
<dbReference type="Proteomes" id="UP000325315">
    <property type="component" value="Unassembled WGS sequence"/>
</dbReference>
<dbReference type="Pfam" id="PF24924">
    <property type="entry name" value="DUF7745"/>
    <property type="match status" value="1"/>
</dbReference>
<comment type="caution">
    <text evidence="3">The sequence shown here is derived from an EMBL/GenBank/DDBJ whole genome shotgun (WGS) entry which is preliminary data.</text>
</comment>
<dbReference type="AlphaFoldDB" id="A0A5B6VNY5"/>
<accession>A0A5B6VNY5</accession>
<dbReference type="PANTHER" id="PTHR48200">
    <property type="entry name" value="PROTEIN, PUTATIVE-RELATED"/>
    <property type="match status" value="1"/>
</dbReference>
<gene>
    <name evidence="3" type="ORF">EPI10_016395</name>
</gene>
<name>A0A5B6VNY5_9ROSI</name>
<keyword evidence="4" id="KW-1185">Reference proteome</keyword>
<keyword evidence="1" id="KW-0175">Coiled coil</keyword>
<dbReference type="OrthoDB" id="984336at2759"/>
<feature type="coiled-coil region" evidence="1">
    <location>
        <begin position="447"/>
        <end position="539"/>
    </location>
</feature>
<reference evidence="4" key="1">
    <citation type="journal article" date="2019" name="Plant Biotechnol. J.">
        <title>Genome sequencing of the Australian wild diploid species Gossypium australe highlights disease resistance and delayed gland morphogenesis.</title>
        <authorList>
            <person name="Cai Y."/>
            <person name="Cai X."/>
            <person name="Wang Q."/>
            <person name="Wang P."/>
            <person name="Zhang Y."/>
            <person name="Cai C."/>
            <person name="Xu Y."/>
            <person name="Wang K."/>
            <person name="Zhou Z."/>
            <person name="Wang C."/>
            <person name="Geng S."/>
            <person name="Li B."/>
            <person name="Dong Q."/>
            <person name="Hou Y."/>
            <person name="Wang H."/>
            <person name="Ai P."/>
            <person name="Liu Z."/>
            <person name="Yi F."/>
            <person name="Sun M."/>
            <person name="An G."/>
            <person name="Cheng J."/>
            <person name="Zhang Y."/>
            <person name="Shi Q."/>
            <person name="Xie Y."/>
            <person name="Shi X."/>
            <person name="Chang Y."/>
            <person name="Huang F."/>
            <person name="Chen Y."/>
            <person name="Hong S."/>
            <person name="Mi L."/>
            <person name="Sun Q."/>
            <person name="Zhang L."/>
            <person name="Zhou B."/>
            <person name="Peng R."/>
            <person name="Zhang X."/>
            <person name="Liu F."/>
        </authorList>
    </citation>
    <scope>NUCLEOTIDE SEQUENCE [LARGE SCALE GENOMIC DNA]</scope>
    <source>
        <strain evidence="4">cv. PA1801</strain>
    </source>
</reference>
<dbReference type="EMBL" id="SMMG02000006">
    <property type="protein sequence ID" value="KAA3470708.1"/>
    <property type="molecule type" value="Genomic_DNA"/>
</dbReference>
<proteinExistence type="predicted"/>
<evidence type="ECO:0000259" key="2">
    <source>
        <dbReference type="Pfam" id="PF24924"/>
    </source>
</evidence>
<evidence type="ECO:0000313" key="4">
    <source>
        <dbReference type="Proteomes" id="UP000325315"/>
    </source>
</evidence>
<protein>
    <submittedName>
        <fullName evidence="3">Nucleoside-triphosphatase THEP1</fullName>
    </submittedName>
</protein>
<evidence type="ECO:0000313" key="3">
    <source>
        <dbReference type="EMBL" id="KAA3470708.1"/>
    </source>
</evidence>
<feature type="domain" description="DUF7745" evidence="2">
    <location>
        <begin position="84"/>
        <end position="420"/>
    </location>
</feature>
<dbReference type="PANTHER" id="PTHR48200:SF1">
    <property type="entry name" value="AMINOTRANSFERASE-LIKE PLANT MOBILE DOMAIN-CONTAINING PROTEIN"/>
    <property type="match status" value="1"/>
</dbReference>
<organism evidence="3 4">
    <name type="scientific">Gossypium australe</name>
    <dbReference type="NCBI Taxonomy" id="47621"/>
    <lineage>
        <taxon>Eukaryota</taxon>
        <taxon>Viridiplantae</taxon>
        <taxon>Streptophyta</taxon>
        <taxon>Embryophyta</taxon>
        <taxon>Tracheophyta</taxon>
        <taxon>Spermatophyta</taxon>
        <taxon>Magnoliopsida</taxon>
        <taxon>eudicotyledons</taxon>
        <taxon>Gunneridae</taxon>
        <taxon>Pentapetalae</taxon>
        <taxon>rosids</taxon>
        <taxon>malvids</taxon>
        <taxon>Malvales</taxon>
        <taxon>Malvaceae</taxon>
        <taxon>Malvoideae</taxon>
        <taxon>Gossypium</taxon>
    </lineage>
</organism>
<sequence>MISTAWRLYWGRARESSLDRRNPPNVVVLNIKDNAAICTWSEKLQLEKGDSLAKGYLSELWDFTRVSVLQNELQELRDIWAHWDEGTKHWFYQKYGNIPYLLDVKVDKHLFRAMTQFWNPAYNCFTFGKVDLVPTIEEYMTLLRCPRILVDKAYSKAANAPTFVKKLMSITGMSEPWVTAQIQQKGDGKCIPWVILRDLILAHSDAKNKADIFTLSIYGLVIFPKALRHIDEAVTDLFDRLDKKITPILELVSKSRRRKIYWMCATITGMVSRTFLEGGQDLLPGFLRRLFPLKEEVARQRRIDISEEKWMAILQNLKEEDVKWRAFWMVPNEILYRCGNFDYVPLPRIWGVTGYTSLLALRQFIPVTYGLAQSEFSYKVDNYKKRVWEVYDTWKQTRLMKRLAVGAMATPEYNDWINDNIPGLSLEGARSIEECLQVVASEIEVIRQDSEKKSLEFERRIEQLEEEKMHLRLDVEVQKAKAEKFRKGKTRVEENVDSLKTNYKKMRLSIRITGLGKTLEQWRQEVQGKRTKADQWEEKF</sequence>